<evidence type="ECO:0000313" key="1">
    <source>
        <dbReference type="EMBL" id="CAF4388672.1"/>
    </source>
</evidence>
<protein>
    <submittedName>
        <fullName evidence="1">Uncharacterized protein</fullName>
    </submittedName>
</protein>
<dbReference type="EMBL" id="CAJOBE010061798">
    <property type="protein sequence ID" value="CAF4388672.1"/>
    <property type="molecule type" value="Genomic_DNA"/>
</dbReference>
<sequence length="58" mass="6650">SRTIDDLSNVECYRATEVIIHPIINRRNRLGNWVCDRNLITSNEVKIGAHSQVLNLFA</sequence>
<name>A0A820NHF9_9BILA</name>
<feature type="non-terminal residue" evidence="1">
    <location>
        <position position="1"/>
    </location>
</feature>
<dbReference type="AlphaFoldDB" id="A0A820NHF9"/>
<comment type="caution">
    <text evidence="1">The sequence shown here is derived from an EMBL/GenBank/DDBJ whole genome shotgun (WGS) entry which is preliminary data.</text>
</comment>
<dbReference type="Proteomes" id="UP000663874">
    <property type="component" value="Unassembled WGS sequence"/>
</dbReference>
<organism evidence="1 2">
    <name type="scientific">Rotaria sordida</name>
    <dbReference type="NCBI Taxonomy" id="392033"/>
    <lineage>
        <taxon>Eukaryota</taxon>
        <taxon>Metazoa</taxon>
        <taxon>Spiralia</taxon>
        <taxon>Gnathifera</taxon>
        <taxon>Rotifera</taxon>
        <taxon>Eurotatoria</taxon>
        <taxon>Bdelloidea</taxon>
        <taxon>Philodinida</taxon>
        <taxon>Philodinidae</taxon>
        <taxon>Rotaria</taxon>
    </lineage>
</organism>
<gene>
    <name evidence="1" type="ORF">FNK824_LOCUS43547</name>
</gene>
<proteinExistence type="predicted"/>
<accession>A0A820NHF9</accession>
<evidence type="ECO:0000313" key="2">
    <source>
        <dbReference type="Proteomes" id="UP000663874"/>
    </source>
</evidence>
<reference evidence="1" key="1">
    <citation type="submission" date="2021-02" db="EMBL/GenBank/DDBJ databases">
        <authorList>
            <person name="Nowell W R."/>
        </authorList>
    </citation>
    <scope>NUCLEOTIDE SEQUENCE</scope>
</reference>